<keyword evidence="5" id="KW-0479">Metal-binding</keyword>
<dbReference type="SUPFAM" id="SSF57850">
    <property type="entry name" value="RING/U-box"/>
    <property type="match status" value="1"/>
</dbReference>
<dbReference type="AlphaFoldDB" id="A0A9W9Z981"/>
<dbReference type="PANTHER" id="PTHR23328:SF0">
    <property type="entry name" value="RING-TYPE DOMAIN-CONTAINING PROTEIN"/>
    <property type="match status" value="1"/>
</dbReference>
<name>A0A9W9Z981_9CNID</name>
<dbReference type="GO" id="GO:0035861">
    <property type="term" value="C:site of double-strand break"/>
    <property type="evidence" value="ECO:0007669"/>
    <property type="project" value="TreeGrafter"/>
</dbReference>
<evidence type="ECO:0000256" key="5">
    <source>
        <dbReference type="ARBA" id="ARBA00022723"/>
    </source>
</evidence>
<proteinExistence type="predicted"/>
<sequence>YDHKECLELIYSQIKEKSQRYEHVEGITKNQGWKDTGQVLEEEAKDEFICPICRDVLLQPVETMCEHHFCGECFKQAMLSSGIPVECPVCKTELNTSDHIKRQPFVRGQSCPSDCGTSYPCSSSPITLEEAMEQLRQGNISPEMEKVGTLFVKSKMKSSEDGKTAMLKTRGKPLRLVTLPQPQKPSDEVSPRQVRNRMKALQTLGTAVSGGRSNIHLIQQVRAQKQECRQLLKEALGRDLELQVVQKVGSKIDSEKKQRLQKTEQIGDNLESEMLPLEHTEKRGNKLITVIKQTPCAFVGDLQDKITSYTPNANMADHSDGPGRVARKRETSSLSICSALFRYALRVVVSLNATRRERNHPRERKCHFFEFPRTPLRRKQWIHAIRRDEGKEFTITEGTKVCSLHFRREDLRKSFKWTSLCGARLCSNKICLVCSFPEKRKGPPERHPLPKKKLFTSASTHTESQETIVMVESLCESTSSALIDEPNPNIETNESNVELNAVDYRKQLEEMEQELINLRLENIELKEKLAEGERQQERYLHDYFPLNASNRMLTLTFIPASQIMPL</sequence>
<feature type="domain" description="THAP-type" evidence="16">
    <location>
        <begin position="345"/>
        <end position="434"/>
    </location>
</feature>
<reference evidence="17" key="1">
    <citation type="submission" date="2023-01" db="EMBL/GenBank/DDBJ databases">
        <title>Genome assembly of the deep-sea coral Lophelia pertusa.</title>
        <authorList>
            <person name="Herrera S."/>
            <person name="Cordes E."/>
        </authorList>
    </citation>
    <scope>NUCLEOTIDE SEQUENCE</scope>
    <source>
        <strain evidence="17">USNM1676648</strain>
        <tissue evidence="17">Polyp</tissue>
    </source>
</reference>
<evidence type="ECO:0000256" key="13">
    <source>
        <dbReference type="PROSITE-ProRule" id="PRU00309"/>
    </source>
</evidence>
<dbReference type="InterPro" id="IPR006612">
    <property type="entry name" value="THAP_Znf"/>
</dbReference>
<evidence type="ECO:0000313" key="17">
    <source>
        <dbReference type="EMBL" id="KAJ7375864.1"/>
    </source>
</evidence>
<feature type="non-terminal residue" evidence="17">
    <location>
        <position position="566"/>
    </location>
</feature>
<evidence type="ECO:0000256" key="10">
    <source>
        <dbReference type="ARBA" id="ARBA00023125"/>
    </source>
</evidence>
<comment type="catalytic activity">
    <reaction evidence="1">
        <text>S-ubiquitinyl-[E2 ubiquitin-conjugating enzyme]-L-cysteine + [acceptor protein]-L-lysine = [E2 ubiquitin-conjugating enzyme]-L-cysteine + N(6)-ubiquitinyl-[acceptor protein]-L-lysine.</text>
        <dbReference type="EC" id="2.3.2.27"/>
    </reaction>
</comment>
<dbReference type="Proteomes" id="UP001163046">
    <property type="component" value="Unassembled WGS sequence"/>
</dbReference>
<keyword evidence="14" id="KW-0175">Coiled coil</keyword>
<dbReference type="GO" id="GO:0005634">
    <property type="term" value="C:nucleus"/>
    <property type="evidence" value="ECO:0007669"/>
    <property type="project" value="UniProtKB-SubCell"/>
</dbReference>
<feature type="coiled-coil region" evidence="14">
    <location>
        <begin position="494"/>
        <end position="535"/>
    </location>
</feature>
<keyword evidence="18" id="KW-1185">Reference proteome</keyword>
<feature type="domain" description="RING-type" evidence="15">
    <location>
        <begin position="50"/>
        <end position="91"/>
    </location>
</feature>
<evidence type="ECO:0000256" key="1">
    <source>
        <dbReference type="ARBA" id="ARBA00000900"/>
    </source>
</evidence>
<evidence type="ECO:0000259" key="15">
    <source>
        <dbReference type="PROSITE" id="PS50089"/>
    </source>
</evidence>
<evidence type="ECO:0000256" key="12">
    <source>
        <dbReference type="PROSITE-ProRule" id="PRU00175"/>
    </source>
</evidence>
<evidence type="ECO:0000256" key="11">
    <source>
        <dbReference type="ARBA" id="ARBA00023242"/>
    </source>
</evidence>
<evidence type="ECO:0000256" key="2">
    <source>
        <dbReference type="ARBA" id="ARBA00004123"/>
    </source>
</evidence>
<dbReference type="SMART" id="SM00692">
    <property type="entry name" value="DM3"/>
    <property type="match status" value="1"/>
</dbReference>
<keyword evidence="10 13" id="KW-0238">DNA-binding</keyword>
<evidence type="ECO:0000256" key="6">
    <source>
        <dbReference type="ARBA" id="ARBA00022763"/>
    </source>
</evidence>
<evidence type="ECO:0000256" key="3">
    <source>
        <dbReference type="ARBA" id="ARBA00012483"/>
    </source>
</evidence>
<keyword evidence="7 12" id="KW-0863">Zinc-finger</keyword>
<keyword evidence="11" id="KW-0539">Nucleus</keyword>
<dbReference type="SUPFAM" id="SSF57716">
    <property type="entry name" value="Glucocorticoid receptor-like (DNA-binding domain)"/>
    <property type="match status" value="1"/>
</dbReference>
<dbReference type="InterPro" id="IPR013083">
    <property type="entry name" value="Znf_RING/FYVE/PHD"/>
</dbReference>
<dbReference type="PANTHER" id="PTHR23328">
    <property type="entry name" value="RING-TYPE DOMAIN-CONTAINING PROTEIN"/>
    <property type="match status" value="1"/>
</dbReference>
<comment type="caution">
    <text evidence="17">The sequence shown here is derived from an EMBL/GenBank/DDBJ whole genome shotgun (WGS) entry which is preliminary data.</text>
</comment>
<evidence type="ECO:0000256" key="4">
    <source>
        <dbReference type="ARBA" id="ARBA00022679"/>
    </source>
</evidence>
<keyword evidence="4" id="KW-0808">Transferase</keyword>
<evidence type="ECO:0000256" key="8">
    <source>
        <dbReference type="ARBA" id="ARBA00022786"/>
    </source>
</evidence>
<organism evidence="17 18">
    <name type="scientific">Desmophyllum pertusum</name>
    <dbReference type="NCBI Taxonomy" id="174260"/>
    <lineage>
        <taxon>Eukaryota</taxon>
        <taxon>Metazoa</taxon>
        <taxon>Cnidaria</taxon>
        <taxon>Anthozoa</taxon>
        <taxon>Hexacorallia</taxon>
        <taxon>Scleractinia</taxon>
        <taxon>Caryophylliina</taxon>
        <taxon>Caryophylliidae</taxon>
        <taxon>Desmophyllum</taxon>
    </lineage>
</organism>
<dbReference type="GO" id="GO:0008270">
    <property type="term" value="F:zinc ion binding"/>
    <property type="evidence" value="ECO:0007669"/>
    <property type="project" value="UniProtKB-KW"/>
</dbReference>
<keyword evidence="9" id="KW-0862">Zinc</keyword>
<dbReference type="InterPro" id="IPR051657">
    <property type="entry name" value="RNF168/RNF169_E3_ubiq-ligase"/>
</dbReference>
<dbReference type="GO" id="GO:0006302">
    <property type="term" value="P:double-strand break repair"/>
    <property type="evidence" value="ECO:0007669"/>
    <property type="project" value="TreeGrafter"/>
</dbReference>
<dbReference type="Gene3D" id="3.30.40.10">
    <property type="entry name" value="Zinc/RING finger domain, C3HC4 (zinc finger)"/>
    <property type="match status" value="1"/>
</dbReference>
<evidence type="ECO:0000256" key="7">
    <source>
        <dbReference type="ARBA" id="ARBA00022771"/>
    </source>
</evidence>
<gene>
    <name evidence="17" type="ORF">OS493_038394</name>
</gene>
<dbReference type="GO" id="GO:0031491">
    <property type="term" value="F:nucleosome binding"/>
    <property type="evidence" value="ECO:0007669"/>
    <property type="project" value="TreeGrafter"/>
</dbReference>
<dbReference type="OrthoDB" id="5958443at2759"/>
<dbReference type="PROSITE" id="PS50089">
    <property type="entry name" value="ZF_RING_2"/>
    <property type="match status" value="1"/>
</dbReference>
<keyword evidence="6" id="KW-0227">DNA damage</keyword>
<dbReference type="GO" id="GO:0003677">
    <property type="term" value="F:DNA binding"/>
    <property type="evidence" value="ECO:0007669"/>
    <property type="project" value="UniProtKB-UniRule"/>
</dbReference>
<protein>
    <recommendedName>
        <fullName evidence="3">RING-type E3 ubiquitin transferase</fullName>
        <ecNumber evidence="3">2.3.2.27</ecNumber>
    </recommendedName>
</protein>
<dbReference type="Pfam" id="PF13923">
    <property type="entry name" value="zf-C3HC4_2"/>
    <property type="match status" value="1"/>
</dbReference>
<evidence type="ECO:0000313" key="18">
    <source>
        <dbReference type="Proteomes" id="UP001163046"/>
    </source>
</evidence>
<dbReference type="GO" id="GO:0061630">
    <property type="term" value="F:ubiquitin protein ligase activity"/>
    <property type="evidence" value="ECO:0007669"/>
    <property type="project" value="UniProtKB-EC"/>
</dbReference>
<dbReference type="PROSITE" id="PS50950">
    <property type="entry name" value="ZF_THAP"/>
    <property type="match status" value="1"/>
</dbReference>
<keyword evidence="8" id="KW-0833">Ubl conjugation pathway</keyword>
<dbReference type="SMART" id="SM00184">
    <property type="entry name" value="RING"/>
    <property type="match status" value="1"/>
</dbReference>
<evidence type="ECO:0000256" key="9">
    <source>
        <dbReference type="ARBA" id="ARBA00022833"/>
    </source>
</evidence>
<accession>A0A9W9Z981</accession>
<dbReference type="EC" id="2.3.2.27" evidence="3"/>
<dbReference type="InterPro" id="IPR001841">
    <property type="entry name" value="Znf_RING"/>
</dbReference>
<comment type="subcellular location">
    <subcellularLocation>
        <location evidence="2">Nucleus</location>
    </subcellularLocation>
</comment>
<dbReference type="EMBL" id="MU826445">
    <property type="protein sequence ID" value="KAJ7375864.1"/>
    <property type="molecule type" value="Genomic_DNA"/>
</dbReference>
<evidence type="ECO:0000256" key="14">
    <source>
        <dbReference type="SAM" id="Coils"/>
    </source>
</evidence>
<dbReference type="Pfam" id="PF05485">
    <property type="entry name" value="THAP"/>
    <property type="match status" value="1"/>
</dbReference>
<evidence type="ECO:0000259" key="16">
    <source>
        <dbReference type="PROSITE" id="PS50950"/>
    </source>
</evidence>